<reference evidence="6" key="1">
    <citation type="journal article" date="2013" name="Genome Announc.">
        <title>Whole-Genome Sequencing of Lactobacillus shenzhenensis Strain LY-73T.</title>
        <authorList>
            <person name="Lin Z."/>
            <person name="Liu Z."/>
            <person name="Yang R."/>
            <person name="Zou Y."/>
            <person name="Wan D."/>
            <person name="Chen J."/>
            <person name="Guo M."/>
            <person name="Zhao J."/>
            <person name="Fang C."/>
            <person name="Yang R."/>
            <person name="Liu F."/>
        </authorList>
    </citation>
    <scope>NUCLEOTIDE SEQUENCE [LARGE SCALE GENOMIC DNA]</scope>
    <source>
        <strain evidence="6">LY-73</strain>
    </source>
</reference>
<dbReference type="GO" id="GO:0006526">
    <property type="term" value="P:L-arginine biosynthetic process"/>
    <property type="evidence" value="ECO:0007669"/>
    <property type="project" value="TreeGrafter"/>
</dbReference>
<dbReference type="SUPFAM" id="SSF53187">
    <property type="entry name" value="Zn-dependent exopeptidases"/>
    <property type="match status" value="1"/>
</dbReference>
<evidence type="ECO:0000256" key="4">
    <source>
        <dbReference type="ARBA" id="ARBA00022833"/>
    </source>
</evidence>
<keyword evidence="2" id="KW-0479">Metal-binding</keyword>
<evidence type="ECO:0000256" key="1">
    <source>
        <dbReference type="ARBA" id="ARBA00001947"/>
    </source>
</evidence>
<dbReference type="GO" id="GO:0008777">
    <property type="term" value="F:acetylornithine deacetylase activity"/>
    <property type="evidence" value="ECO:0007669"/>
    <property type="project" value="TreeGrafter"/>
</dbReference>
<dbReference type="HOGENOM" id="CLU_031786_0_0_9"/>
<keyword evidence="6" id="KW-1185">Reference proteome</keyword>
<sequence>MITMRPLASEYEKRLDHDWPAIIHYLGELIAIPSVRGTAAPHAPFGLGPRRVLEHALAISASLGLTPHTVADAVGWASLGGDDDAEYVGVLSHLDVVAGGSGWHYPPFQLTETPTRLFGRGILDNKGPIFTALWALHWLQEDGVALKRPLRVIFGTDEESGSADIPFYLAAQRPPIFGFTTDGMYPVVYGERGIVRYRITWPVSPNIDLGDRFAIAGDFSPAIIPDSAVITFPDGREEHSNGRKAPSNAPWLGDNVLDHLSAAAGDLPGAAGAFFQWYTAHFAGAVAGEHADIHFSDDASGTLQLSPYRMAWDGQALTLDISIRYPLSVTEQLVTDRLAGLLPAGASIRVSDRIPPLIQDPHSPFVQTLTDIYTENTGLDGTPVTSSGATYARSMPNIVAFGPSFPGQEGIAHKEDEWLNVADFRRMLVINYLAMRALADL</sequence>
<dbReference type="eggNOG" id="COG0624">
    <property type="taxonomic scope" value="Bacteria"/>
</dbReference>
<dbReference type="EMBL" id="KI271592">
    <property type="protein sequence ID" value="ERL64772.1"/>
    <property type="molecule type" value="Genomic_DNA"/>
</dbReference>
<dbReference type="InterPro" id="IPR002933">
    <property type="entry name" value="Peptidase_M20"/>
</dbReference>
<dbReference type="PANTHER" id="PTHR43808:SF31">
    <property type="entry name" value="N-ACETYL-L-CITRULLINE DEACETYLASE"/>
    <property type="match status" value="1"/>
</dbReference>
<accession>U4TTJ3</accession>
<dbReference type="InterPro" id="IPR050072">
    <property type="entry name" value="Peptidase_M20A"/>
</dbReference>
<protein>
    <submittedName>
        <fullName evidence="5">DapE</fullName>
    </submittedName>
</protein>
<dbReference type="GO" id="GO:0046872">
    <property type="term" value="F:metal ion binding"/>
    <property type="evidence" value="ECO:0007669"/>
    <property type="project" value="UniProtKB-KW"/>
</dbReference>
<proteinExistence type="predicted"/>
<name>U4TTJ3_9LACO</name>
<evidence type="ECO:0000313" key="6">
    <source>
        <dbReference type="Proteomes" id="UP000030647"/>
    </source>
</evidence>
<comment type="cofactor">
    <cofactor evidence="1">
        <name>Zn(2+)</name>
        <dbReference type="ChEBI" id="CHEBI:29105"/>
    </cofactor>
</comment>
<dbReference type="STRING" id="1231336.L248_0549"/>
<dbReference type="InterPro" id="IPR036264">
    <property type="entry name" value="Bact_exopeptidase_dim_dom"/>
</dbReference>
<dbReference type="PANTHER" id="PTHR43808">
    <property type="entry name" value="ACETYLORNITHINE DEACETYLASE"/>
    <property type="match status" value="1"/>
</dbReference>
<gene>
    <name evidence="5" type="primary">dapE</name>
    <name evidence="5" type="ORF">L248_0549</name>
</gene>
<evidence type="ECO:0000256" key="3">
    <source>
        <dbReference type="ARBA" id="ARBA00022801"/>
    </source>
</evidence>
<keyword evidence="3" id="KW-0378">Hydrolase</keyword>
<dbReference type="Gene3D" id="3.40.630.10">
    <property type="entry name" value="Zn peptidases"/>
    <property type="match status" value="2"/>
</dbReference>
<dbReference type="PROSITE" id="PS00758">
    <property type="entry name" value="ARGE_DAPE_CPG2_1"/>
    <property type="match status" value="1"/>
</dbReference>
<dbReference type="InterPro" id="IPR001261">
    <property type="entry name" value="ArgE/DapE_CS"/>
</dbReference>
<dbReference type="SUPFAM" id="SSF55031">
    <property type="entry name" value="Bacterial exopeptidase dimerisation domain"/>
    <property type="match status" value="1"/>
</dbReference>
<keyword evidence="4" id="KW-0862">Zinc</keyword>
<dbReference type="Proteomes" id="UP000030647">
    <property type="component" value="Unassembled WGS sequence"/>
</dbReference>
<dbReference type="Pfam" id="PF01546">
    <property type="entry name" value="Peptidase_M20"/>
    <property type="match status" value="1"/>
</dbReference>
<evidence type="ECO:0000256" key="2">
    <source>
        <dbReference type="ARBA" id="ARBA00022723"/>
    </source>
</evidence>
<evidence type="ECO:0000313" key="5">
    <source>
        <dbReference type="EMBL" id="ERL64772.1"/>
    </source>
</evidence>
<organism evidence="5 6">
    <name type="scientific">Schleiferilactobacillus shenzhenensis LY-73</name>
    <dbReference type="NCBI Taxonomy" id="1231336"/>
    <lineage>
        <taxon>Bacteria</taxon>
        <taxon>Bacillati</taxon>
        <taxon>Bacillota</taxon>
        <taxon>Bacilli</taxon>
        <taxon>Lactobacillales</taxon>
        <taxon>Lactobacillaceae</taxon>
        <taxon>Schleiferilactobacillus</taxon>
    </lineage>
</organism>
<dbReference type="AlphaFoldDB" id="U4TTJ3"/>